<organism evidence="2">
    <name type="scientific">Homalodisca liturata</name>
    <dbReference type="NCBI Taxonomy" id="320908"/>
    <lineage>
        <taxon>Eukaryota</taxon>
        <taxon>Metazoa</taxon>
        <taxon>Ecdysozoa</taxon>
        <taxon>Arthropoda</taxon>
        <taxon>Hexapoda</taxon>
        <taxon>Insecta</taxon>
        <taxon>Pterygota</taxon>
        <taxon>Neoptera</taxon>
        <taxon>Paraneoptera</taxon>
        <taxon>Hemiptera</taxon>
        <taxon>Auchenorrhyncha</taxon>
        <taxon>Membracoidea</taxon>
        <taxon>Cicadellidae</taxon>
        <taxon>Cicadellinae</taxon>
        <taxon>Proconiini</taxon>
        <taxon>Homalodisca</taxon>
    </lineage>
</organism>
<protein>
    <submittedName>
        <fullName evidence="2">Uncharacterized protein</fullName>
    </submittedName>
</protein>
<evidence type="ECO:0000256" key="1">
    <source>
        <dbReference type="SAM" id="MobiDB-lite"/>
    </source>
</evidence>
<feature type="region of interest" description="Disordered" evidence="1">
    <location>
        <begin position="64"/>
        <end position="86"/>
    </location>
</feature>
<gene>
    <name evidence="3" type="ORF">g.328</name>
    <name evidence="2" type="ORF">g.329</name>
</gene>
<dbReference type="EMBL" id="GECU01034761">
    <property type="protein sequence ID" value="JAS72945.1"/>
    <property type="molecule type" value="Transcribed_RNA"/>
</dbReference>
<evidence type="ECO:0000313" key="2">
    <source>
        <dbReference type="EMBL" id="JAS72945.1"/>
    </source>
</evidence>
<accession>A0A1B6HE79</accession>
<feature type="compositionally biased region" description="Low complexity" evidence="1">
    <location>
        <begin position="64"/>
        <end position="78"/>
    </location>
</feature>
<sequence>HITLEGSDYAEVDTQNLSSFYNSRGHKEIVTATPTPYATTVLVPNTRLHADSCSETGPLIIPVSSSSSGTKTSVSGDSWLRQEQNKSTLEVKDEELRCQQCLGVKDCAVPNWNDFLPPPPQHPPPPRPQGVCGSPPMSKKSQGSCSHHSRDSNQRCCLWNG</sequence>
<feature type="region of interest" description="Disordered" evidence="1">
    <location>
        <begin position="114"/>
        <end position="161"/>
    </location>
</feature>
<feature type="non-terminal residue" evidence="2">
    <location>
        <position position="161"/>
    </location>
</feature>
<dbReference type="EMBL" id="GECU01017274">
    <property type="protein sequence ID" value="JAS90432.1"/>
    <property type="molecule type" value="Transcribed_RNA"/>
</dbReference>
<evidence type="ECO:0000313" key="3">
    <source>
        <dbReference type="EMBL" id="JAS90432.1"/>
    </source>
</evidence>
<reference evidence="2" key="1">
    <citation type="submission" date="2015-11" db="EMBL/GenBank/DDBJ databases">
        <title>De novo transcriptome assembly of four potential Pierce s Disease insect vectors from Arizona vineyards.</title>
        <authorList>
            <person name="Tassone E.E."/>
        </authorList>
    </citation>
    <scope>NUCLEOTIDE SEQUENCE</scope>
</reference>
<proteinExistence type="predicted"/>
<name>A0A1B6HE79_9HEMI</name>
<feature type="compositionally biased region" description="Pro residues" evidence="1">
    <location>
        <begin position="116"/>
        <end position="128"/>
    </location>
</feature>
<dbReference type="AlphaFoldDB" id="A0A1B6HE79"/>
<feature type="non-terminal residue" evidence="2">
    <location>
        <position position="1"/>
    </location>
</feature>